<name>A0A553P022_TIGCA</name>
<keyword evidence="2" id="KW-0689">Ribosomal protein</keyword>
<evidence type="ECO:0000256" key="1">
    <source>
        <dbReference type="ARBA" id="ARBA00010592"/>
    </source>
</evidence>
<dbReference type="GO" id="GO:0022625">
    <property type="term" value="C:cytosolic large ribosomal subunit"/>
    <property type="evidence" value="ECO:0007669"/>
    <property type="project" value="TreeGrafter"/>
</dbReference>
<comment type="similarity">
    <text evidence="1">Belongs to the eukaryotic ribosomal protein eL6 family.</text>
</comment>
<comment type="subunit">
    <text evidence="7">Component of the large ribosomal subunit. May bind IPO9 with low affinity.</text>
</comment>
<evidence type="ECO:0000256" key="5">
    <source>
        <dbReference type="ARBA" id="ARBA00035233"/>
    </source>
</evidence>
<dbReference type="SUPFAM" id="SSF50104">
    <property type="entry name" value="Translation proteins SH3-like domain"/>
    <property type="match status" value="1"/>
</dbReference>
<sequence length="251" mass="28324">MAKNKNKGQPRNYTLESGVARFGKSKTYHKKAVYKFLKKKTPKQASGLKPAFIEKKIDGAKNGGTRMVRVRKLANNYPTQDTPVEKGIKQYFAKHVRRVRPTITPGVVAIILAGVHKGKRVVILKQLPTGLILVTGPFSINGCPVRRINQRFLIATSTKIDISSVKVPEKLNDDYFRRIKAGKKQAKKEGDIFDATKKEYKPSEERKTDQKALDKDVLQAIAKHPEGKALKAYLRHNFALTKGQYPHKMTF</sequence>
<evidence type="ECO:0000256" key="3">
    <source>
        <dbReference type="ARBA" id="ARBA00023274"/>
    </source>
</evidence>
<dbReference type="PANTHER" id="PTHR10715:SF0">
    <property type="entry name" value="LARGE RIBOSOMAL SUBUNIT PROTEIN EL6"/>
    <property type="match status" value="1"/>
</dbReference>
<dbReference type="GO" id="GO:0000027">
    <property type="term" value="P:ribosomal large subunit assembly"/>
    <property type="evidence" value="ECO:0007669"/>
    <property type="project" value="TreeGrafter"/>
</dbReference>
<organism evidence="9 10">
    <name type="scientific">Tigriopus californicus</name>
    <name type="common">Marine copepod</name>
    <dbReference type="NCBI Taxonomy" id="6832"/>
    <lineage>
        <taxon>Eukaryota</taxon>
        <taxon>Metazoa</taxon>
        <taxon>Ecdysozoa</taxon>
        <taxon>Arthropoda</taxon>
        <taxon>Crustacea</taxon>
        <taxon>Multicrustacea</taxon>
        <taxon>Hexanauplia</taxon>
        <taxon>Copepoda</taxon>
        <taxon>Harpacticoida</taxon>
        <taxon>Harpacticidae</taxon>
        <taxon>Tigriopus</taxon>
    </lineage>
</organism>
<dbReference type="OMA" id="KWYNADD"/>
<proteinExistence type="inferred from homology"/>
<dbReference type="STRING" id="6832.A0A553P022"/>
<comment type="function">
    <text evidence="4">Component of the large ribosomal subunit. The ribosome is a large ribonucleoprotein complex responsible for the synthesis of proteins in the cell.</text>
</comment>
<dbReference type="InterPro" id="IPR008991">
    <property type="entry name" value="Translation_prot_SH3-like_sf"/>
</dbReference>
<evidence type="ECO:0000256" key="4">
    <source>
        <dbReference type="ARBA" id="ARBA00034092"/>
    </source>
</evidence>
<dbReference type="CDD" id="cd13156">
    <property type="entry name" value="KOW_RPL6"/>
    <property type="match status" value="1"/>
</dbReference>
<protein>
    <recommendedName>
        <fullName evidence="5">Large ribosomal subunit protein eL6</fullName>
    </recommendedName>
    <alternativeName>
        <fullName evidence="6">60S ribosomal protein L6</fullName>
    </alternativeName>
</protein>
<dbReference type="FunFam" id="2.30.30.30:FF:000014">
    <property type="entry name" value="60S ribosomal protein L6"/>
    <property type="match status" value="1"/>
</dbReference>
<evidence type="ECO:0000256" key="2">
    <source>
        <dbReference type="ARBA" id="ARBA00022980"/>
    </source>
</evidence>
<dbReference type="GO" id="GO:0003723">
    <property type="term" value="F:RNA binding"/>
    <property type="evidence" value="ECO:0007669"/>
    <property type="project" value="TreeGrafter"/>
</dbReference>
<dbReference type="Gene3D" id="2.30.30.30">
    <property type="match status" value="1"/>
</dbReference>
<dbReference type="OrthoDB" id="2436667at2759"/>
<evidence type="ECO:0000256" key="6">
    <source>
        <dbReference type="ARBA" id="ARBA00035351"/>
    </source>
</evidence>
<accession>A0A553P022</accession>
<reference evidence="9 10" key="1">
    <citation type="journal article" date="2018" name="Nat. Ecol. Evol.">
        <title>Genomic signatures of mitonuclear coevolution across populations of Tigriopus californicus.</title>
        <authorList>
            <person name="Barreto F.S."/>
            <person name="Watson E.T."/>
            <person name="Lima T.G."/>
            <person name="Willett C.S."/>
            <person name="Edmands S."/>
            <person name="Li W."/>
            <person name="Burton R.S."/>
        </authorList>
    </citation>
    <scope>NUCLEOTIDE SEQUENCE [LARGE SCALE GENOMIC DNA]</scope>
    <source>
        <strain evidence="9 10">San Diego</strain>
    </source>
</reference>
<dbReference type="PANTHER" id="PTHR10715">
    <property type="entry name" value="60S RIBOSOMAL PROTEIN L6"/>
    <property type="match status" value="1"/>
</dbReference>
<dbReference type="GO" id="GO:0003735">
    <property type="term" value="F:structural constituent of ribosome"/>
    <property type="evidence" value="ECO:0007669"/>
    <property type="project" value="InterPro"/>
</dbReference>
<evidence type="ECO:0000313" key="10">
    <source>
        <dbReference type="Proteomes" id="UP000318571"/>
    </source>
</evidence>
<feature type="domain" description="Large ribosomal subunit protein uL6 N-terminal" evidence="8">
    <location>
        <begin position="2"/>
        <end position="55"/>
    </location>
</feature>
<keyword evidence="10" id="KW-1185">Reference proteome</keyword>
<dbReference type="Pfam" id="PF01159">
    <property type="entry name" value="Ribosomal_L6e"/>
    <property type="match status" value="1"/>
</dbReference>
<evidence type="ECO:0000259" key="8">
    <source>
        <dbReference type="Pfam" id="PF03868"/>
    </source>
</evidence>
<evidence type="ECO:0000313" key="9">
    <source>
        <dbReference type="EMBL" id="TRY71040.1"/>
    </source>
</evidence>
<evidence type="ECO:0000256" key="7">
    <source>
        <dbReference type="ARBA" id="ARBA00046388"/>
    </source>
</evidence>
<comment type="caution">
    <text evidence="9">The sequence shown here is derived from an EMBL/GenBank/DDBJ whole genome shotgun (WGS) entry which is preliminary data.</text>
</comment>
<dbReference type="AlphaFoldDB" id="A0A553P022"/>
<dbReference type="Pfam" id="PF03868">
    <property type="entry name" value="Ribosomal_L6e_N"/>
    <property type="match status" value="1"/>
</dbReference>
<dbReference type="GO" id="GO:0002181">
    <property type="term" value="P:cytoplasmic translation"/>
    <property type="evidence" value="ECO:0007669"/>
    <property type="project" value="TreeGrafter"/>
</dbReference>
<keyword evidence="3" id="KW-0687">Ribonucleoprotein</keyword>
<dbReference type="InterPro" id="IPR005568">
    <property type="entry name" value="Ribosomal_uL6_N"/>
</dbReference>
<gene>
    <name evidence="9" type="ORF">TCAL_10108</name>
</gene>
<dbReference type="Proteomes" id="UP000318571">
    <property type="component" value="Chromosome 9"/>
</dbReference>
<dbReference type="InterPro" id="IPR041997">
    <property type="entry name" value="Ribosomal_eL6_KOW"/>
</dbReference>
<dbReference type="EMBL" id="VCGU01000009">
    <property type="protein sequence ID" value="TRY71040.1"/>
    <property type="molecule type" value="Genomic_DNA"/>
</dbReference>
<dbReference type="InterPro" id="IPR014722">
    <property type="entry name" value="Rib_uL2_dom2"/>
</dbReference>
<dbReference type="InterPro" id="IPR000915">
    <property type="entry name" value="60S_ribosomal_eL6"/>
</dbReference>